<keyword evidence="5" id="KW-1185">Reference proteome</keyword>
<dbReference type="RefSeq" id="WP_047895819.1">
    <property type="nucleotide sequence ID" value="NZ_AEJF01000176.1"/>
</dbReference>
<dbReference type="EMBL" id="AEJF01000176">
    <property type="protein sequence ID" value="KLU22555.1"/>
    <property type="molecule type" value="Genomic_DNA"/>
</dbReference>
<dbReference type="PROSITE" id="PS51740">
    <property type="entry name" value="SPOVT_ABRB"/>
    <property type="match status" value="1"/>
</dbReference>
<evidence type="ECO:0000256" key="1">
    <source>
        <dbReference type="PROSITE-ProRule" id="PRU01076"/>
    </source>
</evidence>
<evidence type="ECO:0000313" key="5">
    <source>
        <dbReference type="Proteomes" id="UP000035963"/>
    </source>
</evidence>
<gene>
    <name evidence="4" type="ORF">EOS_29940</name>
</gene>
<feature type="compositionally biased region" description="Basic and acidic residues" evidence="2">
    <location>
        <begin position="86"/>
        <end position="95"/>
    </location>
</feature>
<name>A0A0J1CPB6_9BURK</name>
<proteinExistence type="predicted"/>
<feature type="compositionally biased region" description="Basic and acidic residues" evidence="2">
    <location>
        <begin position="61"/>
        <end position="70"/>
    </location>
</feature>
<dbReference type="InterPro" id="IPR039052">
    <property type="entry name" value="Antitox_PemI-like"/>
</dbReference>
<protein>
    <recommendedName>
        <fullName evidence="3">SpoVT-AbrB domain-containing protein</fullName>
    </recommendedName>
</protein>
<dbReference type="SUPFAM" id="SSF89447">
    <property type="entry name" value="AbrB/MazE/MraZ-like"/>
    <property type="match status" value="1"/>
</dbReference>
<dbReference type="InterPro" id="IPR037914">
    <property type="entry name" value="SpoVT-AbrB_sf"/>
</dbReference>
<dbReference type="GO" id="GO:0097351">
    <property type="term" value="F:toxin sequestering activity"/>
    <property type="evidence" value="ECO:0007669"/>
    <property type="project" value="InterPro"/>
</dbReference>
<keyword evidence="1" id="KW-0238">DNA-binding</keyword>
<dbReference type="GO" id="GO:0003677">
    <property type="term" value="F:DNA binding"/>
    <property type="evidence" value="ECO:0007669"/>
    <property type="project" value="UniProtKB-UniRule"/>
</dbReference>
<dbReference type="PANTHER" id="PTHR40516">
    <property type="entry name" value="ANTITOXIN CHPS-RELATED"/>
    <property type="match status" value="1"/>
</dbReference>
<dbReference type="Proteomes" id="UP000035963">
    <property type="component" value="Unassembled WGS sequence"/>
</dbReference>
<evidence type="ECO:0000256" key="2">
    <source>
        <dbReference type="SAM" id="MobiDB-lite"/>
    </source>
</evidence>
<dbReference type="InterPro" id="IPR007159">
    <property type="entry name" value="SpoVT-AbrB_dom"/>
</dbReference>
<evidence type="ECO:0000259" key="3">
    <source>
        <dbReference type="PROSITE" id="PS51740"/>
    </source>
</evidence>
<dbReference type="AlphaFoldDB" id="A0A0J1CPB6"/>
<dbReference type="Pfam" id="PF04014">
    <property type="entry name" value="MazE_antitoxin"/>
    <property type="match status" value="1"/>
</dbReference>
<dbReference type="Gene3D" id="2.10.260.10">
    <property type="match status" value="1"/>
</dbReference>
<comment type="caution">
    <text evidence="4">The sequence shown here is derived from an EMBL/GenBank/DDBJ whole genome shotgun (WGS) entry which is preliminary data.</text>
</comment>
<dbReference type="OrthoDB" id="9795766at2"/>
<organism evidence="4 5">
    <name type="scientific">Caballeronia mineralivorans PML1(12)</name>
    <dbReference type="NCBI Taxonomy" id="908627"/>
    <lineage>
        <taxon>Bacteria</taxon>
        <taxon>Pseudomonadati</taxon>
        <taxon>Pseudomonadota</taxon>
        <taxon>Betaproteobacteria</taxon>
        <taxon>Burkholderiales</taxon>
        <taxon>Burkholderiaceae</taxon>
        <taxon>Caballeronia</taxon>
    </lineage>
</organism>
<dbReference type="PATRIC" id="fig|908627.4.peg.6681"/>
<sequence length="95" mass="10472">MALQQVKRWGNSLAVRIPAGLAETLRLQEDTDVEVSAQDGALVIKPAGVKKFSMARFLEEGPARKRERQVDPLLDDEPMGSEAGGPDDRARNDVW</sequence>
<reference evidence="4 5" key="1">
    <citation type="journal article" date="2015" name="Genome Announc.">
        <title>Draft Genome Sequence of Burkholderia sp. Strain PML1(12), an Ectomycorrhizosphere-Inhabiting Bacterium with Effective Mineral-Weathering Ability.</title>
        <authorList>
            <person name="Uroz S."/>
            <person name="Oger P."/>
        </authorList>
    </citation>
    <scope>NUCLEOTIDE SEQUENCE [LARGE SCALE GENOMIC DNA]</scope>
    <source>
        <strain evidence="5">PML1(12)</strain>
    </source>
</reference>
<accession>A0A0J1CPB6</accession>
<dbReference type="PANTHER" id="PTHR40516:SF1">
    <property type="entry name" value="ANTITOXIN CHPS-RELATED"/>
    <property type="match status" value="1"/>
</dbReference>
<feature type="domain" description="SpoVT-AbrB" evidence="3">
    <location>
        <begin position="4"/>
        <end position="49"/>
    </location>
</feature>
<dbReference type="SMART" id="SM00966">
    <property type="entry name" value="SpoVT_AbrB"/>
    <property type="match status" value="1"/>
</dbReference>
<feature type="region of interest" description="Disordered" evidence="2">
    <location>
        <begin position="61"/>
        <end position="95"/>
    </location>
</feature>
<evidence type="ECO:0000313" key="4">
    <source>
        <dbReference type="EMBL" id="KLU22555.1"/>
    </source>
</evidence>